<reference evidence="2 3" key="1">
    <citation type="journal article" date="2014" name="PLoS Genet.">
        <title>Phylogenetically driven sequencing of extremely halophilic archaea reveals strategies for static and dynamic osmo-response.</title>
        <authorList>
            <person name="Becker E.A."/>
            <person name="Seitzer P.M."/>
            <person name="Tritt A."/>
            <person name="Larsen D."/>
            <person name="Krusor M."/>
            <person name="Yao A.I."/>
            <person name="Wu D."/>
            <person name="Madern D."/>
            <person name="Eisen J.A."/>
            <person name="Darling A.E."/>
            <person name="Facciotti M.T."/>
        </authorList>
    </citation>
    <scope>NUCLEOTIDE SEQUENCE [LARGE SCALE GENOMIC DNA]</scope>
    <source>
        <strain evidence="2 3">JCM 10989</strain>
    </source>
</reference>
<dbReference type="EMBL" id="AOIM01000041">
    <property type="protein sequence ID" value="ELY87870.1"/>
    <property type="molecule type" value="Genomic_DNA"/>
</dbReference>
<dbReference type="STRING" id="1227493.C483_18273"/>
<keyword evidence="1" id="KW-0812">Transmembrane</keyword>
<proteinExistence type="predicted"/>
<evidence type="ECO:0000313" key="3">
    <source>
        <dbReference type="Proteomes" id="UP000011519"/>
    </source>
</evidence>
<organism evidence="2 3">
    <name type="scientific">Natrialba hulunbeirensis JCM 10989</name>
    <dbReference type="NCBI Taxonomy" id="1227493"/>
    <lineage>
        <taxon>Archaea</taxon>
        <taxon>Methanobacteriati</taxon>
        <taxon>Methanobacteriota</taxon>
        <taxon>Stenosarchaea group</taxon>
        <taxon>Halobacteria</taxon>
        <taxon>Halobacteriales</taxon>
        <taxon>Natrialbaceae</taxon>
        <taxon>Natrialba</taxon>
    </lineage>
</organism>
<sequence length="67" mass="7661">MSSSLLAVTATIIGSHLLELRRNYFGTNQYEELSAHMVLEIPCRIIIFAIGFFSLLTLVGWILFSWR</sequence>
<comment type="caution">
    <text evidence="2">The sequence shown here is derived from an EMBL/GenBank/DDBJ whole genome shotgun (WGS) entry which is preliminary data.</text>
</comment>
<keyword evidence="3" id="KW-1185">Reference proteome</keyword>
<dbReference type="RefSeq" id="WP_006654783.1">
    <property type="nucleotide sequence ID" value="NZ_AOIM01000041.1"/>
</dbReference>
<gene>
    <name evidence="2" type="ORF">C483_18273</name>
</gene>
<name>L9ZMW9_9EURY</name>
<feature type="transmembrane region" description="Helical" evidence="1">
    <location>
        <begin position="41"/>
        <end position="64"/>
    </location>
</feature>
<dbReference type="PATRIC" id="fig|1227493.4.peg.3677"/>
<evidence type="ECO:0000313" key="2">
    <source>
        <dbReference type="EMBL" id="ELY87870.1"/>
    </source>
</evidence>
<keyword evidence="1" id="KW-0472">Membrane</keyword>
<accession>L9ZMW9</accession>
<evidence type="ECO:0000256" key="1">
    <source>
        <dbReference type="SAM" id="Phobius"/>
    </source>
</evidence>
<dbReference type="Proteomes" id="UP000011519">
    <property type="component" value="Unassembled WGS sequence"/>
</dbReference>
<protein>
    <submittedName>
        <fullName evidence="2">Uncharacterized protein</fullName>
    </submittedName>
</protein>
<dbReference type="AlphaFoldDB" id="L9ZMW9"/>
<keyword evidence="1" id="KW-1133">Transmembrane helix</keyword>